<evidence type="ECO:0000313" key="2">
    <source>
        <dbReference type="Proteomes" id="UP001321473"/>
    </source>
</evidence>
<accession>A0AAQ4D1V2</accession>
<gene>
    <name evidence="1" type="ORF">V5799_000874</name>
</gene>
<keyword evidence="2" id="KW-1185">Reference proteome</keyword>
<evidence type="ECO:0000313" key="1">
    <source>
        <dbReference type="EMBL" id="KAK8756442.1"/>
    </source>
</evidence>
<reference evidence="1 2" key="1">
    <citation type="journal article" date="2023" name="Arcadia Sci">
        <title>De novo assembly of a long-read Amblyomma americanum tick genome.</title>
        <authorList>
            <person name="Chou S."/>
            <person name="Poskanzer K.E."/>
            <person name="Rollins M."/>
            <person name="Thuy-Boun P.S."/>
        </authorList>
    </citation>
    <scope>NUCLEOTIDE SEQUENCE [LARGE SCALE GENOMIC DNA]</scope>
    <source>
        <strain evidence="1">F_SG_1</strain>
        <tissue evidence="1">Salivary glands</tissue>
    </source>
</reference>
<proteinExistence type="predicted"/>
<dbReference type="Proteomes" id="UP001321473">
    <property type="component" value="Unassembled WGS sequence"/>
</dbReference>
<organism evidence="1 2">
    <name type="scientific">Amblyomma americanum</name>
    <name type="common">Lone star tick</name>
    <dbReference type="NCBI Taxonomy" id="6943"/>
    <lineage>
        <taxon>Eukaryota</taxon>
        <taxon>Metazoa</taxon>
        <taxon>Ecdysozoa</taxon>
        <taxon>Arthropoda</taxon>
        <taxon>Chelicerata</taxon>
        <taxon>Arachnida</taxon>
        <taxon>Acari</taxon>
        <taxon>Parasitiformes</taxon>
        <taxon>Ixodida</taxon>
        <taxon>Ixodoidea</taxon>
        <taxon>Ixodidae</taxon>
        <taxon>Amblyomminae</taxon>
        <taxon>Amblyomma</taxon>
    </lineage>
</organism>
<sequence length="343" mass="38891">MMANASQQHCFNFGALRFRRRASSLQELCRNVLVASRSLPQWKALLERCPERVRRRALLFSVAHFNGCAINFCLQRHFSDSDHLSYWVTCSLDRKGYMAVRASNHRPDRLLDDDEFWHWARLDHHHVLSVLAVAINAPGCQVHLVTLFPDDGLEHFARILTLRTLCIREPHLWKFLHQLCSALLYLQGQGLTVEPFDFFNVYLRRTNLVLNNSLVWNQRHFEVTSLPGSLWSLLQPPDNFAAIYSAMSTADRNQAGAFSVAVVVAQLVALSLNTSDSTVAADRRRCGPGSAVELKRIHGIELVPAPCVYGQQLASTLSEMLWSPQSTLETMRDRTGAMYASMI</sequence>
<comment type="caution">
    <text evidence="1">The sequence shown here is derived from an EMBL/GenBank/DDBJ whole genome shotgun (WGS) entry which is preliminary data.</text>
</comment>
<dbReference type="EMBL" id="JARKHS020036241">
    <property type="protein sequence ID" value="KAK8756442.1"/>
    <property type="molecule type" value="Genomic_DNA"/>
</dbReference>
<name>A0AAQ4D1V2_AMBAM</name>
<dbReference type="AlphaFoldDB" id="A0AAQ4D1V2"/>
<protein>
    <submittedName>
        <fullName evidence="1">Uncharacterized protein</fullName>
    </submittedName>
</protein>